<name>A0A397TGU2_9GLOM</name>
<protein>
    <submittedName>
        <fullName evidence="1">Uncharacterized protein</fullName>
    </submittedName>
</protein>
<evidence type="ECO:0000313" key="1">
    <source>
        <dbReference type="EMBL" id="RIA96579.1"/>
    </source>
</evidence>
<comment type="caution">
    <text evidence="1">The sequence shown here is derived from an EMBL/GenBank/DDBJ whole genome shotgun (WGS) entry which is preliminary data.</text>
</comment>
<accession>A0A397TGU2</accession>
<dbReference type="AlphaFoldDB" id="A0A397TGU2"/>
<proteinExistence type="predicted"/>
<sequence>MLSFGQTQNDEEAMPMDITKIPKITDMLTSKQVKQDLLQSYKASSESIKSASCILSKQLQVNVSKLAYSSCDMKELKSDQYDKSYCQVR</sequence>
<keyword evidence="2" id="KW-1185">Reference proteome</keyword>
<dbReference type="Proteomes" id="UP000265703">
    <property type="component" value="Unassembled WGS sequence"/>
</dbReference>
<reference evidence="1 2" key="1">
    <citation type="submission" date="2018-06" db="EMBL/GenBank/DDBJ databases">
        <title>Comparative genomics reveals the genomic features of Rhizophagus irregularis, R. cerebriforme, R. diaphanum and Gigaspora rosea, and their symbiotic lifestyle signature.</title>
        <authorList>
            <person name="Morin E."/>
            <person name="San Clemente H."/>
            <person name="Chen E.C.H."/>
            <person name="De La Providencia I."/>
            <person name="Hainaut M."/>
            <person name="Kuo A."/>
            <person name="Kohler A."/>
            <person name="Murat C."/>
            <person name="Tang N."/>
            <person name="Roy S."/>
            <person name="Loubradou J."/>
            <person name="Henrissat B."/>
            <person name="Grigoriev I.V."/>
            <person name="Corradi N."/>
            <person name="Roux C."/>
            <person name="Martin F.M."/>
        </authorList>
    </citation>
    <scope>NUCLEOTIDE SEQUENCE [LARGE SCALE GENOMIC DNA]</scope>
    <source>
        <strain evidence="1 2">DAOM 227022</strain>
    </source>
</reference>
<dbReference type="EMBL" id="QKYT01000043">
    <property type="protein sequence ID" value="RIA96579.1"/>
    <property type="molecule type" value="Genomic_DNA"/>
</dbReference>
<gene>
    <name evidence="1" type="ORF">C1645_815268</name>
</gene>
<evidence type="ECO:0000313" key="2">
    <source>
        <dbReference type="Proteomes" id="UP000265703"/>
    </source>
</evidence>
<dbReference type="OrthoDB" id="2433448at2759"/>
<organism evidence="1 2">
    <name type="scientific">Glomus cerebriforme</name>
    <dbReference type="NCBI Taxonomy" id="658196"/>
    <lineage>
        <taxon>Eukaryota</taxon>
        <taxon>Fungi</taxon>
        <taxon>Fungi incertae sedis</taxon>
        <taxon>Mucoromycota</taxon>
        <taxon>Glomeromycotina</taxon>
        <taxon>Glomeromycetes</taxon>
        <taxon>Glomerales</taxon>
        <taxon>Glomeraceae</taxon>
        <taxon>Glomus</taxon>
    </lineage>
</organism>